<dbReference type="Proteomes" id="UP001174936">
    <property type="component" value="Unassembled WGS sequence"/>
</dbReference>
<name>A0AA40CIN7_9PEZI</name>
<evidence type="ECO:0000313" key="6">
    <source>
        <dbReference type="Proteomes" id="UP001174936"/>
    </source>
</evidence>
<dbReference type="Pfam" id="PF13424">
    <property type="entry name" value="TPR_12"/>
    <property type="match status" value="2"/>
</dbReference>
<dbReference type="AlphaFoldDB" id="A0AA40CIN7"/>
<dbReference type="SUPFAM" id="SSF52540">
    <property type="entry name" value="P-loop containing nucleoside triphosphate hydrolases"/>
    <property type="match status" value="1"/>
</dbReference>
<dbReference type="EMBL" id="JAULSV010000007">
    <property type="protein sequence ID" value="KAK0639877.1"/>
    <property type="molecule type" value="Genomic_DNA"/>
</dbReference>
<dbReference type="Pfam" id="PF25000">
    <property type="entry name" value="DUF7779"/>
    <property type="match status" value="1"/>
</dbReference>
<sequence>MVTASVRMSRIGCALLRNHQWRSRWCLADVPWLLVLDNVDDPKLVASRLPSTDRGSILMTVRNTSPLFTTATKTQIVEPLSFEDSATLFMSQLALDRDMADKTSEDDHQAVRELCKELGGLPLAVTQVAGGSVHAEERVRVHAYYELTMSNVWDVTFSKLKDSTRDLLDIVAFLDPDSIPEQIFEVDSHILSQDPELSFLKSKAQSWPSTTKRVVTSGTVSNSSSFFTTRPGTCSRGAGSAISCPTRTWLSKFLRDIDEAQSLQAGLILNTIGSYHIETFDPPNAVEQHLQVLQIRQKLLPPGDPVVSNILHNLAIDYGAMGDYAKAKKHCEAALAIRENLPPTKHNVWYQGQCLPKNYTTHCRILFLAGELAEAETVGRKAVAKSEETETSEHIPTTDLLTAGLPTRAYCTLAEVLHELGKTEEALEYHLKSLKLRRDLLGDHYHTAASCYKLGLIYKTSSLKSSR</sequence>
<keyword evidence="1" id="KW-0677">Repeat</keyword>
<feature type="domain" description="DUF7779" evidence="4">
    <location>
        <begin position="156"/>
        <end position="202"/>
    </location>
</feature>
<evidence type="ECO:0000256" key="2">
    <source>
        <dbReference type="ARBA" id="ARBA00022803"/>
    </source>
</evidence>
<dbReference type="PROSITE" id="PS50005">
    <property type="entry name" value="TPR"/>
    <property type="match status" value="1"/>
</dbReference>
<dbReference type="SUPFAM" id="SSF48452">
    <property type="entry name" value="TPR-like"/>
    <property type="match status" value="1"/>
</dbReference>
<comment type="caution">
    <text evidence="5">The sequence shown here is derived from an EMBL/GenBank/DDBJ whole genome shotgun (WGS) entry which is preliminary data.</text>
</comment>
<organism evidence="5 6">
    <name type="scientific">Cercophora newfieldiana</name>
    <dbReference type="NCBI Taxonomy" id="92897"/>
    <lineage>
        <taxon>Eukaryota</taxon>
        <taxon>Fungi</taxon>
        <taxon>Dikarya</taxon>
        <taxon>Ascomycota</taxon>
        <taxon>Pezizomycotina</taxon>
        <taxon>Sordariomycetes</taxon>
        <taxon>Sordariomycetidae</taxon>
        <taxon>Sordariales</taxon>
        <taxon>Lasiosphaeriaceae</taxon>
        <taxon>Cercophora</taxon>
    </lineage>
</organism>
<dbReference type="InterPro" id="IPR019734">
    <property type="entry name" value="TPR_rpt"/>
</dbReference>
<dbReference type="Gene3D" id="1.25.40.10">
    <property type="entry name" value="Tetratricopeptide repeat domain"/>
    <property type="match status" value="2"/>
</dbReference>
<gene>
    <name evidence="5" type="ORF">B0T16DRAFT_395525</name>
</gene>
<dbReference type="PANTHER" id="PTHR45641:SF19">
    <property type="entry name" value="NEPHROCYSTIN-3"/>
    <property type="match status" value="1"/>
</dbReference>
<dbReference type="SMART" id="SM00028">
    <property type="entry name" value="TPR"/>
    <property type="match status" value="3"/>
</dbReference>
<keyword evidence="6" id="KW-1185">Reference proteome</keyword>
<evidence type="ECO:0000313" key="5">
    <source>
        <dbReference type="EMBL" id="KAK0639877.1"/>
    </source>
</evidence>
<accession>A0AA40CIN7</accession>
<dbReference type="PANTHER" id="PTHR45641">
    <property type="entry name" value="TETRATRICOPEPTIDE REPEAT PROTEIN (AFU_ORTHOLOGUE AFUA_6G03870)"/>
    <property type="match status" value="1"/>
</dbReference>
<dbReference type="InterPro" id="IPR027417">
    <property type="entry name" value="P-loop_NTPase"/>
</dbReference>
<protein>
    <recommendedName>
        <fullName evidence="4">DUF7779 domain-containing protein</fullName>
    </recommendedName>
</protein>
<proteinExistence type="predicted"/>
<dbReference type="InterPro" id="IPR056681">
    <property type="entry name" value="DUF7779"/>
</dbReference>
<reference evidence="5" key="1">
    <citation type="submission" date="2023-06" db="EMBL/GenBank/DDBJ databases">
        <title>Genome-scale phylogeny and comparative genomics of the fungal order Sordariales.</title>
        <authorList>
            <consortium name="Lawrence Berkeley National Laboratory"/>
            <person name="Hensen N."/>
            <person name="Bonometti L."/>
            <person name="Westerberg I."/>
            <person name="Brannstrom I.O."/>
            <person name="Guillou S."/>
            <person name="Cros-Aarteil S."/>
            <person name="Calhoun S."/>
            <person name="Haridas S."/>
            <person name="Kuo A."/>
            <person name="Mondo S."/>
            <person name="Pangilinan J."/>
            <person name="Riley R."/>
            <person name="Labutti K."/>
            <person name="Andreopoulos B."/>
            <person name="Lipzen A."/>
            <person name="Chen C."/>
            <person name="Yanf M."/>
            <person name="Daum C."/>
            <person name="Ng V."/>
            <person name="Clum A."/>
            <person name="Steindorff A."/>
            <person name="Ohm R."/>
            <person name="Martin F."/>
            <person name="Silar P."/>
            <person name="Natvig D."/>
            <person name="Lalanne C."/>
            <person name="Gautier V."/>
            <person name="Ament-Velasquez S.L."/>
            <person name="Kruys A."/>
            <person name="Hutchinson M.I."/>
            <person name="Powell A.J."/>
            <person name="Barry K."/>
            <person name="Miller A.N."/>
            <person name="Grigoriev I.V."/>
            <person name="Debuchy R."/>
            <person name="Gladieux P."/>
            <person name="Thoren M.H."/>
            <person name="Johannesson H."/>
        </authorList>
    </citation>
    <scope>NUCLEOTIDE SEQUENCE</scope>
    <source>
        <strain evidence="5">SMH2532-1</strain>
    </source>
</reference>
<evidence type="ECO:0000259" key="4">
    <source>
        <dbReference type="Pfam" id="PF25000"/>
    </source>
</evidence>
<evidence type="ECO:0000256" key="1">
    <source>
        <dbReference type="ARBA" id="ARBA00022737"/>
    </source>
</evidence>
<evidence type="ECO:0000256" key="3">
    <source>
        <dbReference type="PROSITE-ProRule" id="PRU00339"/>
    </source>
</evidence>
<keyword evidence="2 3" id="KW-0802">TPR repeat</keyword>
<dbReference type="InterPro" id="IPR011990">
    <property type="entry name" value="TPR-like_helical_dom_sf"/>
</dbReference>
<feature type="repeat" description="TPR" evidence="3">
    <location>
        <begin position="407"/>
        <end position="440"/>
    </location>
</feature>